<evidence type="ECO:0000313" key="15">
    <source>
        <dbReference type="EMBL" id="CCH58326.1"/>
    </source>
</evidence>
<dbReference type="GO" id="GO:0072711">
    <property type="term" value="P:cellular response to hydroxyurea"/>
    <property type="evidence" value="ECO:0007669"/>
    <property type="project" value="EnsemblFungi"/>
</dbReference>
<dbReference type="FunCoup" id="I2GW24">
    <property type="interactions" value="95"/>
</dbReference>
<evidence type="ECO:0000256" key="3">
    <source>
        <dbReference type="ARBA" id="ARBA00004991"/>
    </source>
</evidence>
<evidence type="ECO:0000256" key="4">
    <source>
        <dbReference type="ARBA" id="ARBA00006335"/>
    </source>
</evidence>
<comment type="subcellular location">
    <subcellularLocation>
        <location evidence="1">Membrane</location>
        <topology evidence="1">Multi-pass membrane protein</topology>
    </subcellularLocation>
</comment>
<feature type="domain" description="Endonuclease/exonuclease/phosphatase" evidence="14">
    <location>
        <begin position="10"/>
        <end position="300"/>
    </location>
</feature>
<evidence type="ECO:0000256" key="11">
    <source>
        <dbReference type="ARBA" id="ARBA00023098"/>
    </source>
</evidence>
<dbReference type="Gene3D" id="3.60.10.10">
    <property type="entry name" value="Endonuclease/exonuclease/phosphatase"/>
    <property type="match status" value="1"/>
</dbReference>
<dbReference type="InterPro" id="IPR036691">
    <property type="entry name" value="Endo/exonu/phosph_ase_sf"/>
</dbReference>
<keyword evidence="5 13" id="KW-0812">Transmembrane</keyword>
<organism evidence="15 16">
    <name type="scientific">Henningerozyma blattae (strain ATCC 34711 / CBS 6284 / DSM 70876 / NBRC 10599 / NRRL Y-10934 / UCD 77-7)</name>
    <name type="common">Yeast</name>
    <name type="synonym">Tetrapisispora blattae</name>
    <dbReference type="NCBI Taxonomy" id="1071380"/>
    <lineage>
        <taxon>Eukaryota</taxon>
        <taxon>Fungi</taxon>
        <taxon>Dikarya</taxon>
        <taxon>Ascomycota</taxon>
        <taxon>Saccharomycotina</taxon>
        <taxon>Saccharomycetes</taxon>
        <taxon>Saccharomycetales</taxon>
        <taxon>Saccharomycetaceae</taxon>
        <taxon>Henningerozyma</taxon>
    </lineage>
</organism>
<comment type="pathway">
    <text evidence="3">Sphingolipid metabolism.</text>
</comment>
<evidence type="ECO:0000259" key="14">
    <source>
        <dbReference type="Pfam" id="PF03372"/>
    </source>
</evidence>
<keyword evidence="12 13" id="KW-0472">Membrane</keyword>
<dbReference type="SUPFAM" id="SSF56219">
    <property type="entry name" value="DNase I-like"/>
    <property type="match status" value="1"/>
</dbReference>
<sequence>MGKENKLKLLTFNTWGLKYLSTYRKERLTAIADTLAGEKVATPIPELEDFVKDEDYNFDIIALQEIWSEDDWNYITKKCKTKYPYSRLFYSGIVSGPGLAILSKIPIQSTNLYRFPINGLPTAITRGDWFVGKSVAITTFEVAGQQIAVFNSHMHAPYALSGSQNYKAHRSVQAWDFNHLVQLYKKAGYATILVGDLNSRPGSLPYSLLIDSGLSDSWELSRNNKKDDLVAISKMTPAEQIIEGCTTCDTILNTWRTDICEPDEAQRLDYALVDSDKFDVLDGHAIFTDIIPHIGSFSDHFAYTCTLVLKDPSSTANSSNIEDSVVVGNSSLIDNENDKIKIEQRVAIYTELLETIQDYVKTCNTRDTIRQSIAAVSFLTFFFLIILYLSKGDPQNLSNYKFVTGILIGVLLTLTFVFFSLIGLAFGRSERRAFKEVENEVTDILTSLNTNNKTYGSL</sequence>
<dbReference type="EMBL" id="HE806316">
    <property type="protein sequence ID" value="CCH58326.1"/>
    <property type="molecule type" value="Genomic_DNA"/>
</dbReference>
<evidence type="ECO:0000256" key="9">
    <source>
        <dbReference type="ARBA" id="ARBA00022919"/>
    </source>
</evidence>
<dbReference type="eggNOG" id="KOG3873">
    <property type="taxonomic scope" value="Eukaryota"/>
</dbReference>
<keyword evidence="8" id="KW-0460">Magnesium</keyword>
<comment type="similarity">
    <text evidence="4">Belongs to the neutral sphingomyelinase family.</text>
</comment>
<evidence type="ECO:0000256" key="1">
    <source>
        <dbReference type="ARBA" id="ARBA00004141"/>
    </source>
</evidence>
<evidence type="ECO:0000256" key="7">
    <source>
        <dbReference type="ARBA" id="ARBA00022801"/>
    </source>
</evidence>
<dbReference type="GO" id="GO:0005741">
    <property type="term" value="C:mitochondrial outer membrane"/>
    <property type="evidence" value="ECO:0007669"/>
    <property type="project" value="EnsemblFungi"/>
</dbReference>
<dbReference type="PANTHER" id="PTHR16320:SF24">
    <property type="entry name" value="PHOSPHODIESTERASE, PUTATIVE-RELATED"/>
    <property type="match status" value="1"/>
</dbReference>
<dbReference type="InterPro" id="IPR005135">
    <property type="entry name" value="Endo/exonuclease/phosphatase"/>
</dbReference>
<dbReference type="HOGENOM" id="CLU_034001_5_0_1"/>
<comment type="pathway">
    <text evidence="2">Lipid metabolism; sphingolipid metabolism.</text>
</comment>
<keyword evidence="10 13" id="KW-1133">Transmembrane helix</keyword>
<evidence type="ECO:0000256" key="8">
    <source>
        <dbReference type="ARBA" id="ARBA00022842"/>
    </source>
</evidence>
<accession>I2GW24</accession>
<keyword evidence="6" id="KW-0479">Metal-binding</keyword>
<dbReference type="OMA" id="IEESSMF"/>
<dbReference type="Pfam" id="PF03372">
    <property type="entry name" value="Exo_endo_phos"/>
    <property type="match status" value="1"/>
</dbReference>
<evidence type="ECO:0000256" key="6">
    <source>
        <dbReference type="ARBA" id="ARBA00022723"/>
    </source>
</evidence>
<feature type="transmembrane region" description="Helical" evidence="13">
    <location>
        <begin position="402"/>
        <end position="426"/>
    </location>
</feature>
<evidence type="ECO:0000256" key="10">
    <source>
        <dbReference type="ARBA" id="ARBA00022989"/>
    </source>
</evidence>
<gene>
    <name evidence="15" type="primary">TBLA0A05330</name>
    <name evidence="15" type="ORF">TBLA_0A05330</name>
</gene>
<dbReference type="GO" id="GO:0046513">
    <property type="term" value="P:ceramide biosynthetic process"/>
    <property type="evidence" value="ECO:0007669"/>
    <property type="project" value="EnsemblFungi"/>
</dbReference>
<evidence type="ECO:0000256" key="12">
    <source>
        <dbReference type="ARBA" id="ARBA00023136"/>
    </source>
</evidence>
<dbReference type="OrthoDB" id="387657at2759"/>
<dbReference type="GO" id="GO:0046872">
    <property type="term" value="F:metal ion binding"/>
    <property type="evidence" value="ECO:0007669"/>
    <property type="project" value="UniProtKB-KW"/>
</dbReference>
<dbReference type="GO" id="GO:0052712">
    <property type="term" value="F:inositol phosphosphingolipid phospholipase activity"/>
    <property type="evidence" value="ECO:0007669"/>
    <property type="project" value="EnsemblFungi"/>
</dbReference>
<evidence type="ECO:0000256" key="2">
    <source>
        <dbReference type="ARBA" id="ARBA00004760"/>
    </source>
</evidence>
<keyword evidence="16" id="KW-1185">Reference proteome</keyword>
<keyword evidence="9" id="KW-0746">Sphingolipid metabolism</keyword>
<evidence type="ECO:0000256" key="5">
    <source>
        <dbReference type="ARBA" id="ARBA00022692"/>
    </source>
</evidence>
<protein>
    <recommendedName>
        <fullName evidence="14">Endonuclease/exonuclease/phosphatase domain-containing protein</fullName>
    </recommendedName>
</protein>
<reference evidence="15 16" key="1">
    <citation type="journal article" date="2011" name="Proc. Natl. Acad. Sci. U.S.A.">
        <title>Evolutionary erosion of yeast sex chromosomes by mating-type switching accidents.</title>
        <authorList>
            <person name="Gordon J.L."/>
            <person name="Armisen D."/>
            <person name="Proux-Wera E."/>
            <person name="Oheigeartaigh S.S."/>
            <person name="Byrne K.P."/>
            <person name="Wolfe K.H."/>
        </authorList>
    </citation>
    <scope>NUCLEOTIDE SEQUENCE [LARGE SCALE GENOMIC DNA]</scope>
    <source>
        <strain evidence="16">ATCC 34711 / CBS 6284 / DSM 70876 / NBRC 10599 / NRRL Y-10934 / UCD 77-7</strain>
    </source>
</reference>
<dbReference type="KEGG" id="tbl:TBLA_0A05330"/>
<dbReference type="GO" id="GO:0030149">
    <property type="term" value="P:sphingolipid catabolic process"/>
    <property type="evidence" value="ECO:0007669"/>
    <property type="project" value="EnsemblFungi"/>
</dbReference>
<dbReference type="PANTHER" id="PTHR16320">
    <property type="entry name" value="SPHINGOMYELINASE FAMILY MEMBER"/>
    <property type="match status" value="1"/>
</dbReference>
<dbReference type="InterPro" id="IPR038772">
    <property type="entry name" value="Sph/SMPD2-like"/>
</dbReference>
<dbReference type="InParanoid" id="I2GW24"/>
<proteinExistence type="inferred from homology"/>
<dbReference type="AlphaFoldDB" id="I2GW24"/>
<keyword evidence="7" id="KW-0378">Hydrolase</keyword>
<dbReference type="Proteomes" id="UP000002866">
    <property type="component" value="Chromosome 1"/>
</dbReference>
<keyword evidence="11" id="KW-0443">Lipid metabolism</keyword>
<dbReference type="GO" id="GO:0004767">
    <property type="term" value="F:sphingomyelin phosphodiesterase activity"/>
    <property type="evidence" value="ECO:0007669"/>
    <property type="project" value="InterPro"/>
</dbReference>
<dbReference type="GO" id="GO:0005783">
    <property type="term" value="C:endoplasmic reticulum"/>
    <property type="evidence" value="ECO:0007669"/>
    <property type="project" value="EnsemblFungi"/>
</dbReference>
<dbReference type="GeneID" id="14493404"/>
<name>I2GW24_HENB6</name>
<dbReference type="RefSeq" id="XP_004177845.1">
    <property type="nucleotide sequence ID" value="XM_004177797.1"/>
</dbReference>
<evidence type="ECO:0000313" key="16">
    <source>
        <dbReference type="Proteomes" id="UP000002866"/>
    </source>
</evidence>
<dbReference type="STRING" id="1071380.I2GW24"/>
<feature type="transmembrane region" description="Helical" evidence="13">
    <location>
        <begin position="373"/>
        <end position="390"/>
    </location>
</feature>
<dbReference type="GO" id="GO:0090266">
    <property type="term" value="P:regulation of mitotic cell cycle spindle assembly checkpoint"/>
    <property type="evidence" value="ECO:0007669"/>
    <property type="project" value="EnsemblFungi"/>
</dbReference>
<evidence type="ECO:0000256" key="13">
    <source>
        <dbReference type="SAM" id="Phobius"/>
    </source>
</evidence>